<name>C0HI32_MAIZE</name>
<dbReference type="EMBL" id="BT061988">
    <property type="protein sequence ID" value="ACN26685.1"/>
    <property type="molecule type" value="mRNA"/>
</dbReference>
<dbReference type="AlphaFoldDB" id="C0HI32"/>
<accession>C0HI32</accession>
<reference evidence="1" key="1">
    <citation type="journal article" date="2009" name="PLoS Genet.">
        <title>Sequencing, mapping, and analysis of 27,455 maize full-length cDNAs.</title>
        <authorList>
            <person name="Soderlund C."/>
            <person name="Descour A."/>
            <person name="Kudrna D."/>
            <person name="Bomhoff M."/>
            <person name="Boyd L."/>
            <person name="Currie J."/>
            <person name="Angelova A."/>
            <person name="Collura K."/>
            <person name="Wissotski M."/>
            <person name="Ashley E."/>
            <person name="Morrow D."/>
            <person name="Fernandes J."/>
            <person name="Walbot V."/>
            <person name="Yu Y."/>
        </authorList>
    </citation>
    <scope>NUCLEOTIDE SEQUENCE</scope>
    <source>
        <strain evidence="1">B73</strain>
    </source>
</reference>
<proteinExistence type="evidence at transcript level"/>
<evidence type="ECO:0000313" key="1">
    <source>
        <dbReference type="EMBL" id="ACN26685.1"/>
    </source>
</evidence>
<sequence>MIWNVVVRFELLFYGHFEYCVISISKLQPDKTAIVDRNVLLLAHCLDKTAMFFLII</sequence>
<protein>
    <submittedName>
        <fullName evidence="1">Uncharacterized protein</fullName>
    </submittedName>
</protein>
<organism evidence="1">
    <name type="scientific">Zea mays</name>
    <name type="common">Maize</name>
    <dbReference type="NCBI Taxonomy" id="4577"/>
    <lineage>
        <taxon>Eukaryota</taxon>
        <taxon>Viridiplantae</taxon>
        <taxon>Streptophyta</taxon>
        <taxon>Embryophyta</taxon>
        <taxon>Tracheophyta</taxon>
        <taxon>Spermatophyta</taxon>
        <taxon>Magnoliopsida</taxon>
        <taxon>Liliopsida</taxon>
        <taxon>Poales</taxon>
        <taxon>Poaceae</taxon>
        <taxon>PACMAD clade</taxon>
        <taxon>Panicoideae</taxon>
        <taxon>Andropogonodae</taxon>
        <taxon>Andropogoneae</taxon>
        <taxon>Tripsacinae</taxon>
        <taxon>Zea</taxon>
    </lineage>
</organism>